<dbReference type="RefSeq" id="WP_317641585.1">
    <property type="nucleotide sequence ID" value="NZ_JAPMIV010000052.1"/>
</dbReference>
<dbReference type="Proteomes" id="UP001276150">
    <property type="component" value="Unassembled WGS sequence"/>
</dbReference>
<dbReference type="EMBL" id="JAPMIV010000052">
    <property type="protein sequence ID" value="MDV6376232.1"/>
    <property type="molecule type" value="Genomic_DNA"/>
</dbReference>
<evidence type="ECO:0000256" key="1">
    <source>
        <dbReference type="SAM" id="MobiDB-lite"/>
    </source>
</evidence>
<evidence type="ECO:0000313" key="2">
    <source>
        <dbReference type="EMBL" id="MDV6376232.1"/>
    </source>
</evidence>
<feature type="region of interest" description="Disordered" evidence="1">
    <location>
        <begin position="11"/>
        <end position="50"/>
    </location>
</feature>
<keyword evidence="3" id="KW-1185">Reference proteome</keyword>
<comment type="caution">
    <text evidence="2">The sequence shown here is derived from an EMBL/GenBank/DDBJ whole genome shotgun (WGS) entry which is preliminary data.</text>
</comment>
<gene>
    <name evidence="2" type="ORF">ORD21_16680</name>
</gene>
<sequence length="202" mass="21908">MKKFNMADLVADTVAGRPQPLPQRSTPQRTRAFPRDPLPTRQQREEARTQAQEHRAYAEAWYQALRGWDVVIPSVLTPKMSYAFARGFEPISTLGEGGPDRPTALITPVGQMREVAVGRMITDMENSGVPDRQAAGLLLGRVRSGQGPASLLREDGRWGPVAPRQAAYAVAALTLAVAMGDGMADGPLRYAGAVARRGEMVD</sequence>
<accession>A0ABU4DUX3</accession>
<name>A0ABU4DUX3_9DEIO</name>
<organism evidence="2 3">
    <name type="scientific">Deinococcus arenicola</name>
    <dbReference type="NCBI Taxonomy" id="2994950"/>
    <lineage>
        <taxon>Bacteria</taxon>
        <taxon>Thermotogati</taxon>
        <taxon>Deinococcota</taxon>
        <taxon>Deinococci</taxon>
        <taxon>Deinococcales</taxon>
        <taxon>Deinococcaceae</taxon>
        <taxon>Deinococcus</taxon>
    </lineage>
</organism>
<evidence type="ECO:0000313" key="3">
    <source>
        <dbReference type="Proteomes" id="UP001276150"/>
    </source>
</evidence>
<reference evidence="2 3" key="1">
    <citation type="submission" date="2022-11" db="EMBL/GenBank/DDBJ databases">
        <title>Deinococcus ZS9-10, Low Temperature and Draught-tolerating, UV-resistant Bacteria from Continental Antarctica.</title>
        <authorList>
            <person name="Cheng L."/>
        </authorList>
    </citation>
    <scope>NUCLEOTIDE SEQUENCE [LARGE SCALE GENOMIC DNA]</scope>
    <source>
        <strain evidence="2 3">ZS9-10</strain>
    </source>
</reference>
<protein>
    <submittedName>
        <fullName evidence="2">Uncharacterized protein</fullName>
    </submittedName>
</protein>
<proteinExistence type="predicted"/>